<accession>A0AB73T270</accession>
<sequence length="448" mass="49392">MKKKLLAAVMAGTLALSMMGCAGKTETEAGKTEEKTEANTEAAQGKLEKTDTVKVAASSGEKQDLVIMITNPGDVNNEVEQRLIEKLGDKYNIITKTWDSASVEQTVKTAAAADEQIDLVQYWPNQMNSFTEVGLATDLTPYMDDEWKATFNEGVLDIGTYDEKLYNVAYKTVYPAMLVDLEVTRAAGIKDEEIKDQMTWEEFCELCRKIQENTDMSGAGIPDTYACWLTRNAVMQVWDTDEELDKWNAGEVSFKDEHIVKAFDMVKDVFEEGLFYPGEGALAVTQDQLYGAISAHKIGFIFEPTTAVKTTIDNSGLKEYKVCDFPAMGNNPTNPLLGGCDGYFIPTCAKNTEGAIEAMKYLTGEEIMTLRAEGGQVPCAKIASGANVDEAFMESISRCSDQIYPTEIINVGAELSDYLQNQMPANYIYNGEASLDELEEMREAAVSK</sequence>
<evidence type="ECO:0000313" key="6">
    <source>
        <dbReference type="Proteomes" id="UP000245412"/>
    </source>
</evidence>
<gene>
    <name evidence="5" type="ORF">C7383_1093</name>
</gene>
<reference evidence="5 6" key="1">
    <citation type="submission" date="2018-05" db="EMBL/GenBank/DDBJ databases">
        <authorList>
            <person name="Goeker M."/>
            <person name="Huntemann M."/>
            <person name="Clum A."/>
            <person name="Pillay M."/>
            <person name="Palaniappan K."/>
            <person name="Varghese N."/>
            <person name="Mikhailova N."/>
            <person name="Stamatis D."/>
            <person name="Reddy T."/>
            <person name="Daum C."/>
            <person name="Shapiro N."/>
            <person name="Ivanova N."/>
            <person name="Kyrpides N."/>
            <person name="Woyke T."/>
        </authorList>
    </citation>
    <scope>NUCLEOTIDE SEQUENCE [LARGE SCALE GENOMIC DNA]</scope>
    <source>
        <strain evidence="5 6">DSM 26524</strain>
    </source>
</reference>
<feature type="compositionally biased region" description="Basic and acidic residues" evidence="3">
    <location>
        <begin position="26"/>
        <end position="38"/>
    </location>
</feature>
<dbReference type="EMBL" id="QGGY01000009">
    <property type="protein sequence ID" value="PWJ74268.1"/>
    <property type="molecule type" value="Genomic_DNA"/>
</dbReference>
<evidence type="ECO:0000256" key="1">
    <source>
        <dbReference type="ARBA" id="ARBA00008520"/>
    </source>
</evidence>
<dbReference type="PANTHER" id="PTHR43649:SF29">
    <property type="entry name" value="OSMOPROTECTIVE COMPOUNDS-BINDING PROTEIN GGTB"/>
    <property type="match status" value="1"/>
</dbReference>
<dbReference type="PROSITE" id="PS51257">
    <property type="entry name" value="PROKAR_LIPOPROTEIN"/>
    <property type="match status" value="1"/>
</dbReference>
<dbReference type="InterPro" id="IPR050490">
    <property type="entry name" value="Bact_solute-bd_prot1"/>
</dbReference>
<dbReference type="RefSeq" id="WP_109747161.1">
    <property type="nucleotide sequence ID" value="NZ_CABJAT010000003.1"/>
</dbReference>
<feature type="chain" id="PRO_5044502431" evidence="4">
    <location>
        <begin position="23"/>
        <end position="448"/>
    </location>
</feature>
<dbReference type="AlphaFoldDB" id="A0AB73T270"/>
<evidence type="ECO:0000256" key="3">
    <source>
        <dbReference type="SAM" id="MobiDB-lite"/>
    </source>
</evidence>
<comment type="caution">
    <text evidence="5">The sequence shown here is derived from an EMBL/GenBank/DDBJ whole genome shotgun (WGS) entry which is preliminary data.</text>
</comment>
<comment type="similarity">
    <text evidence="1">Belongs to the bacterial solute-binding protein 1 family.</text>
</comment>
<dbReference type="Pfam" id="PF01547">
    <property type="entry name" value="SBP_bac_1"/>
    <property type="match status" value="1"/>
</dbReference>
<name>A0AB73T270_9FIRM</name>
<dbReference type="PANTHER" id="PTHR43649">
    <property type="entry name" value="ARABINOSE-BINDING PROTEIN-RELATED"/>
    <property type="match status" value="1"/>
</dbReference>
<dbReference type="Gene3D" id="3.40.190.10">
    <property type="entry name" value="Periplasmic binding protein-like II"/>
    <property type="match status" value="1"/>
</dbReference>
<proteinExistence type="inferred from homology"/>
<keyword evidence="4" id="KW-0732">Signal</keyword>
<feature type="region of interest" description="Disordered" evidence="3">
    <location>
        <begin position="26"/>
        <end position="45"/>
    </location>
</feature>
<dbReference type="Proteomes" id="UP000245412">
    <property type="component" value="Unassembled WGS sequence"/>
</dbReference>
<dbReference type="InterPro" id="IPR006059">
    <property type="entry name" value="SBP"/>
</dbReference>
<keyword evidence="2" id="KW-0813">Transport</keyword>
<protein>
    <submittedName>
        <fullName evidence="5">ABC-type glycerol-3-phosphate transport system substrate-binding protein</fullName>
    </submittedName>
</protein>
<feature type="signal peptide" evidence="4">
    <location>
        <begin position="1"/>
        <end position="22"/>
    </location>
</feature>
<evidence type="ECO:0000313" key="5">
    <source>
        <dbReference type="EMBL" id="PWJ74268.1"/>
    </source>
</evidence>
<evidence type="ECO:0000256" key="4">
    <source>
        <dbReference type="SAM" id="SignalP"/>
    </source>
</evidence>
<organism evidence="5 6">
    <name type="scientific">Murimonas intestini</name>
    <dbReference type="NCBI Taxonomy" id="1337051"/>
    <lineage>
        <taxon>Bacteria</taxon>
        <taxon>Bacillati</taxon>
        <taxon>Bacillota</taxon>
        <taxon>Clostridia</taxon>
        <taxon>Lachnospirales</taxon>
        <taxon>Lachnospiraceae</taxon>
        <taxon>Murimonas</taxon>
    </lineage>
</organism>
<keyword evidence="6" id="KW-1185">Reference proteome</keyword>
<evidence type="ECO:0000256" key="2">
    <source>
        <dbReference type="ARBA" id="ARBA00022448"/>
    </source>
</evidence>
<dbReference type="SUPFAM" id="SSF53850">
    <property type="entry name" value="Periplasmic binding protein-like II"/>
    <property type="match status" value="1"/>
</dbReference>